<reference evidence="2 3" key="1">
    <citation type="submission" date="2011-10" db="EMBL/GenBank/DDBJ databases">
        <title>Genome Sequence of Commensalibacter intestini A911, isolated from Drosophila gut.</title>
        <authorList>
            <person name="Lee W.-J."/>
            <person name="Kim E.-K."/>
        </authorList>
    </citation>
    <scope>NUCLEOTIDE SEQUENCE [LARGE SCALE GENOMIC DNA]</scope>
    <source>
        <strain evidence="2 3">A911</strain>
    </source>
</reference>
<gene>
    <name evidence="2" type="ORF">CIN_17550</name>
</gene>
<dbReference type="Proteomes" id="UP000005939">
    <property type="component" value="Unassembled WGS sequence"/>
</dbReference>
<feature type="region of interest" description="Disordered" evidence="1">
    <location>
        <begin position="1"/>
        <end position="25"/>
    </location>
</feature>
<accession>G6F2A9</accession>
<dbReference type="EMBL" id="AGFR01000009">
    <property type="protein sequence ID" value="EHD13563.1"/>
    <property type="molecule type" value="Genomic_DNA"/>
</dbReference>
<dbReference type="AlphaFoldDB" id="G6F2A9"/>
<evidence type="ECO:0000313" key="3">
    <source>
        <dbReference type="Proteomes" id="UP000005939"/>
    </source>
</evidence>
<comment type="caution">
    <text evidence="2">The sequence shown here is derived from an EMBL/GenBank/DDBJ whole genome shotgun (WGS) entry which is preliminary data.</text>
</comment>
<evidence type="ECO:0000313" key="2">
    <source>
        <dbReference type="EMBL" id="EHD13563.1"/>
    </source>
</evidence>
<protein>
    <submittedName>
        <fullName evidence="2">Uncharacterized protein</fullName>
    </submittedName>
</protein>
<proteinExistence type="predicted"/>
<name>G6F2A9_9PROT</name>
<evidence type="ECO:0000256" key="1">
    <source>
        <dbReference type="SAM" id="MobiDB-lite"/>
    </source>
</evidence>
<sequence length="41" mass="4428">MSFKTVALTTALSKERETSNTPRIAQINTVDKAPVEVPVAL</sequence>
<organism evidence="2 3">
    <name type="scientific">Commensalibacter intestini A911</name>
    <dbReference type="NCBI Taxonomy" id="1088868"/>
    <lineage>
        <taxon>Bacteria</taxon>
        <taxon>Pseudomonadati</taxon>
        <taxon>Pseudomonadota</taxon>
        <taxon>Alphaproteobacteria</taxon>
        <taxon>Acetobacterales</taxon>
        <taxon>Acetobacteraceae</taxon>
    </lineage>
</organism>